<evidence type="ECO:0000259" key="5">
    <source>
        <dbReference type="Pfam" id="PF00296"/>
    </source>
</evidence>
<accession>W4MFI9</accession>
<dbReference type="PANTHER" id="PTHR42847:SF4">
    <property type="entry name" value="ALKANESULFONATE MONOOXYGENASE-RELATED"/>
    <property type="match status" value="1"/>
</dbReference>
<proteinExistence type="predicted"/>
<dbReference type="GO" id="GO:0046306">
    <property type="term" value="P:alkanesulfonate catabolic process"/>
    <property type="evidence" value="ECO:0007669"/>
    <property type="project" value="TreeGrafter"/>
</dbReference>
<evidence type="ECO:0000256" key="3">
    <source>
        <dbReference type="ARBA" id="ARBA00023002"/>
    </source>
</evidence>
<dbReference type="AlphaFoldDB" id="W4MFI9"/>
<keyword evidence="4" id="KW-0503">Monooxygenase</keyword>
<dbReference type="PATRIC" id="fig|1429439.4.peg.385"/>
<evidence type="ECO:0000313" key="6">
    <source>
        <dbReference type="EMBL" id="ETX08968.1"/>
    </source>
</evidence>
<dbReference type="Proteomes" id="UP000019140">
    <property type="component" value="Unassembled WGS sequence"/>
</dbReference>
<keyword evidence="2" id="KW-0288">FMN</keyword>
<dbReference type="PANTHER" id="PTHR42847">
    <property type="entry name" value="ALKANESULFONATE MONOOXYGENASE"/>
    <property type="match status" value="1"/>
</dbReference>
<dbReference type="HOGENOM" id="CLU_1048405_0_0_7"/>
<evidence type="ECO:0000313" key="7">
    <source>
        <dbReference type="Proteomes" id="UP000019140"/>
    </source>
</evidence>
<evidence type="ECO:0000256" key="2">
    <source>
        <dbReference type="ARBA" id="ARBA00022643"/>
    </source>
</evidence>
<organism evidence="6 7">
    <name type="scientific">Candidatus Entotheonella gemina</name>
    <dbReference type="NCBI Taxonomy" id="1429439"/>
    <lineage>
        <taxon>Bacteria</taxon>
        <taxon>Pseudomonadati</taxon>
        <taxon>Nitrospinota/Tectimicrobiota group</taxon>
        <taxon>Candidatus Tectimicrobiota</taxon>
        <taxon>Candidatus Entotheonellia</taxon>
        <taxon>Candidatus Entotheonellales</taxon>
        <taxon>Candidatus Entotheonellaceae</taxon>
        <taxon>Candidatus Entotheonella</taxon>
    </lineage>
</organism>
<protein>
    <recommendedName>
        <fullName evidence="5">Luciferase-like domain-containing protein</fullName>
    </recommendedName>
</protein>
<dbReference type="Pfam" id="PF00296">
    <property type="entry name" value="Bac_luciferase"/>
    <property type="match status" value="1"/>
</dbReference>
<feature type="domain" description="Luciferase-like" evidence="5">
    <location>
        <begin position="7"/>
        <end position="197"/>
    </location>
</feature>
<dbReference type="InterPro" id="IPR011251">
    <property type="entry name" value="Luciferase-like_dom"/>
</dbReference>
<reference evidence="6 7" key="1">
    <citation type="journal article" date="2014" name="Nature">
        <title>An environmental bacterial taxon with a large and distinct metabolic repertoire.</title>
        <authorList>
            <person name="Wilson M.C."/>
            <person name="Mori T."/>
            <person name="Ruckert C."/>
            <person name="Uria A.R."/>
            <person name="Helf M.J."/>
            <person name="Takada K."/>
            <person name="Gernert C."/>
            <person name="Steffens U.A."/>
            <person name="Heycke N."/>
            <person name="Schmitt S."/>
            <person name="Rinke C."/>
            <person name="Helfrich E.J."/>
            <person name="Brachmann A.O."/>
            <person name="Gurgui C."/>
            <person name="Wakimoto T."/>
            <person name="Kracht M."/>
            <person name="Crusemann M."/>
            <person name="Hentschel U."/>
            <person name="Abe I."/>
            <person name="Matsunaga S."/>
            <person name="Kalinowski J."/>
            <person name="Takeyama H."/>
            <person name="Piel J."/>
        </authorList>
    </citation>
    <scope>NUCLEOTIDE SEQUENCE [LARGE SCALE GENOMIC DNA]</scope>
    <source>
        <strain evidence="7">TSY2</strain>
    </source>
</reference>
<keyword evidence="7" id="KW-1185">Reference proteome</keyword>
<dbReference type="GO" id="GO:0008726">
    <property type="term" value="F:alkanesulfonate monooxygenase activity"/>
    <property type="evidence" value="ECO:0007669"/>
    <property type="project" value="TreeGrafter"/>
</dbReference>
<name>W4MFI9_9BACT</name>
<dbReference type="SUPFAM" id="SSF51679">
    <property type="entry name" value="Bacterial luciferase-like"/>
    <property type="match status" value="1"/>
</dbReference>
<gene>
    <name evidence="6" type="ORF">ETSY2_02220</name>
</gene>
<evidence type="ECO:0000256" key="1">
    <source>
        <dbReference type="ARBA" id="ARBA00022630"/>
    </source>
</evidence>
<dbReference type="InterPro" id="IPR050172">
    <property type="entry name" value="SsuD_RutA_monooxygenase"/>
</dbReference>
<evidence type="ECO:0000256" key="4">
    <source>
        <dbReference type="ARBA" id="ARBA00023033"/>
    </source>
</evidence>
<dbReference type="Gene3D" id="3.20.20.30">
    <property type="entry name" value="Luciferase-like domain"/>
    <property type="match status" value="1"/>
</dbReference>
<sequence length="265" mass="30541">MLREKYDEAHRLIIQSWTRPEPFSFNGKYTQLRYVNIWPRPLQQPHPPIWIPGGGSIETWDFCLEHDYMYSYLSYYGYKRAAQVMRGFWDKTESVGKELNPYRAGYAQIVCVADSDEEAERLYSPHIDYFFNRCLHVHPGFADAPGYRTQATLRSGFSPQVGGAASAMREQLSWKDFVDHGFVIAGSAATVRETLREALTSMRVGNLMLLCQMGNMPDALARENTQRFAHDVMPSLRDLWADYEDYWYPKPLKEIAKPGASISKT</sequence>
<comment type="caution">
    <text evidence="6">The sequence shown here is derived from an EMBL/GenBank/DDBJ whole genome shotgun (WGS) entry which is preliminary data.</text>
</comment>
<keyword evidence="1" id="KW-0285">Flavoprotein</keyword>
<dbReference type="EMBL" id="AZHX01000087">
    <property type="protein sequence ID" value="ETX08968.1"/>
    <property type="molecule type" value="Genomic_DNA"/>
</dbReference>
<keyword evidence="3" id="KW-0560">Oxidoreductase</keyword>
<dbReference type="InterPro" id="IPR036661">
    <property type="entry name" value="Luciferase-like_sf"/>
</dbReference>